<feature type="domain" description="EF-hand" evidence="10">
    <location>
        <begin position="348"/>
        <end position="383"/>
    </location>
</feature>
<evidence type="ECO:0000256" key="8">
    <source>
        <dbReference type="ARBA" id="ARBA00023212"/>
    </source>
</evidence>
<dbReference type="SUPFAM" id="SSF47473">
    <property type="entry name" value="EF-hand"/>
    <property type="match status" value="1"/>
</dbReference>
<evidence type="ECO:0000256" key="6">
    <source>
        <dbReference type="ARBA" id="ARBA00022846"/>
    </source>
</evidence>
<sequence length="618" mass="70457">MVGGIPVKGLRGAVRQVYQGKFVDRLPELPAAGKLSQIGETAATCLTEILPRPITPPVVKKFRNTSNPPAGRERVFYGRANDPDIASYLIHGIKSIPSESVASLANPPPKTCFQQKVKEKSEFIYLSSREAPLGKSHDQSLRLPKGLDVASTRFGVTTLREGPGGEVINPRKTFDEVQRESEQGHDLYVVTHNDYLYVMILIFVGEPINRKYDPSTFNRLNLYGKETPHCNYGRNMARTLRWFHDLQMKKSAKIVSKISDDFKEKFQPQLGKVLDPIADTLNVPPDHTFGVLLRPEEYGKKVLIEFISCIGVGDLLHYRLPSEFLRGKDRERAVFTAIRQNLKKANYHNFDTLLQAFRHYDKDGDRKISREDLKKTCFQLNLDLDEELLDALFNYCDLDKDGFINYVEFVNFLNWKDKMSLQEYEEKIITKGKKPDPFDLIPPEGAECKADADVMLKQEDIVQKEPGSSEKTPRTLTRPTDRVFSDYRTTSSQYNAVVGGIPSSFFPLYGVPTIRSDIPAPRFRRISDMTNYGDQASAYALLYPSVYSNKGVYERDFFKTRSKEEIARILRNIGVQLSDESFDEIWRQASLKDHRGEVCVESIRNVLDEMQAAHIKSR</sequence>
<feature type="domain" description="EF-hand" evidence="10">
    <location>
        <begin position="384"/>
        <end position="419"/>
    </location>
</feature>
<dbReference type="PROSITE" id="PS00018">
    <property type="entry name" value="EF_HAND_1"/>
    <property type="match status" value="2"/>
</dbReference>
<accession>A0A9Q0XPT1</accession>
<comment type="caution">
    <text evidence="11">The sequence shown here is derived from an EMBL/GenBank/DDBJ whole genome shotgun (WGS) entry which is preliminary data.</text>
</comment>
<evidence type="ECO:0000256" key="4">
    <source>
        <dbReference type="ARBA" id="ARBA00022737"/>
    </source>
</evidence>
<dbReference type="InterPro" id="IPR011992">
    <property type="entry name" value="EF-hand-dom_pair"/>
</dbReference>
<keyword evidence="5" id="KW-0106">Calcium</keyword>
<reference evidence="11" key="1">
    <citation type="journal article" date="2023" name="DNA Res.">
        <title>Chromosome-level genome assembly of Phrynocephalus forsythii using third-generation DNA sequencing and Hi-C analysis.</title>
        <authorList>
            <person name="Qi Y."/>
            <person name="Zhao W."/>
            <person name="Zhao Y."/>
            <person name="Niu C."/>
            <person name="Cao S."/>
            <person name="Zhang Y."/>
        </authorList>
    </citation>
    <scope>NUCLEOTIDE SEQUENCE</scope>
    <source>
        <tissue evidence="11">Muscle</tissue>
    </source>
</reference>
<evidence type="ECO:0000259" key="10">
    <source>
        <dbReference type="PROSITE" id="PS50222"/>
    </source>
</evidence>
<gene>
    <name evidence="11" type="ORF">JRQ81_018752</name>
</gene>
<keyword evidence="4" id="KW-0677">Repeat</keyword>
<evidence type="ECO:0000256" key="1">
    <source>
        <dbReference type="ARBA" id="ARBA00004611"/>
    </source>
</evidence>
<evidence type="ECO:0000256" key="2">
    <source>
        <dbReference type="ARBA" id="ARBA00022490"/>
    </source>
</evidence>
<name>A0A9Q0XPT1_9SAUR</name>
<keyword evidence="12" id="KW-1185">Reference proteome</keyword>
<dbReference type="AlphaFoldDB" id="A0A9Q0XPT1"/>
<dbReference type="InterPro" id="IPR040193">
    <property type="entry name" value="EFHC1/EFHC2/EFHB"/>
</dbReference>
<dbReference type="EMBL" id="JAPFRF010000009">
    <property type="protein sequence ID" value="KAJ7322465.1"/>
    <property type="molecule type" value="Genomic_DNA"/>
</dbReference>
<evidence type="ECO:0000256" key="9">
    <source>
        <dbReference type="ARBA" id="ARBA00023273"/>
    </source>
</evidence>
<dbReference type="PANTHER" id="PTHR12086">
    <property type="entry name" value="EF-HAND DOMAIN C-TERMINAL CONTAINING PROTEIN"/>
    <property type="match status" value="1"/>
</dbReference>
<dbReference type="Pfam" id="PF25325">
    <property type="entry name" value="EF-hand_EFHB_C"/>
    <property type="match status" value="1"/>
</dbReference>
<keyword evidence="6" id="KW-0282">Flagellum</keyword>
<evidence type="ECO:0000313" key="12">
    <source>
        <dbReference type="Proteomes" id="UP001142489"/>
    </source>
</evidence>
<dbReference type="Proteomes" id="UP001142489">
    <property type="component" value="Unassembled WGS sequence"/>
</dbReference>
<dbReference type="PANTHER" id="PTHR12086:SF12">
    <property type="entry name" value="EF-HAND DOMAIN-CONTAINING FAMILY MEMBER B"/>
    <property type="match status" value="1"/>
</dbReference>
<keyword evidence="3" id="KW-0479">Metal-binding</keyword>
<evidence type="ECO:0000256" key="7">
    <source>
        <dbReference type="ARBA" id="ARBA00023069"/>
    </source>
</evidence>
<dbReference type="CDD" id="cd00051">
    <property type="entry name" value="EFh"/>
    <property type="match status" value="1"/>
</dbReference>
<dbReference type="InterPro" id="IPR057428">
    <property type="entry name" value="EFHB_EF-hand_C"/>
</dbReference>
<keyword evidence="2" id="KW-0963">Cytoplasm</keyword>
<keyword evidence="8" id="KW-0206">Cytoskeleton</keyword>
<dbReference type="GO" id="GO:0005509">
    <property type="term" value="F:calcium ion binding"/>
    <property type="evidence" value="ECO:0007669"/>
    <property type="project" value="InterPro"/>
</dbReference>
<evidence type="ECO:0000256" key="5">
    <source>
        <dbReference type="ARBA" id="ARBA00022837"/>
    </source>
</evidence>
<dbReference type="OrthoDB" id="2096280at2759"/>
<dbReference type="InterPro" id="IPR002048">
    <property type="entry name" value="EF_hand_dom"/>
</dbReference>
<organism evidence="11 12">
    <name type="scientific">Phrynocephalus forsythii</name>
    <dbReference type="NCBI Taxonomy" id="171643"/>
    <lineage>
        <taxon>Eukaryota</taxon>
        <taxon>Metazoa</taxon>
        <taxon>Chordata</taxon>
        <taxon>Craniata</taxon>
        <taxon>Vertebrata</taxon>
        <taxon>Euteleostomi</taxon>
        <taxon>Lepidosauria</taxon>
        <taxon>Squamata</taxon>
        <taxon>Bifurcata</taxon>
        <taxon>Unidentata</taxon>
        <taxon>Episquamata</taxon>
        <taxon>Toxicofera</taxon>
        <taxon>Iguania</taxon>
        <taxon>Acrodonta</taxon>
        <taxon>Agamidae</taxon>
        <taxon>Agaminae</taxon>
        <taxon>Phrynocephalus</taxon>
    </lineage>
</organism>
<protein>
    <recommendedName>
        <fullName evidence="10">EF-hand domain-containing protein</fullName>
    </recommendedName>
</protein>
<keyword evidence="9" id="KW-0966">Cell projection</keyword>
<evidence type="ECO:0000313" key="11">
    <source>
        <dbReference type="EMBL" id="KAJ7322465.1"/>
    </source>
</evidence>
<keyword evidence="7" id="KW-0969">Cilium</keyword>
<evidence type="ECO:0000256" key="3">
    <source>
        <dbReference type="ARBA" id="ARBA00022723"/>
    </source>
</evidence>
<proteinExistence type="predicted"/>
<dbReference type="InterPro" id="IPR018247">
    <property type="entry name" value="EF_Hand_1_Ca_BS"/>
</dbReference>
<dbReference type="Pfam" id="PF13499">
    <property type="entry name" value="EF-hand_7"/>
    <property type="match status" value="1"/>
</dbReference>
<comment type="subcellular location">
    <subcellularLocation>
        <location evidence="1">Cytoplasm</location>
        <location evidence="1">Cytoskeleton</location>
        <location evidence="1">Flagellum axoneme</location>
    </subcellularLocation>
</comment>
<dbReference type="SMART" id="SM00054">
    <property type="entry name" value="EFh"/>
    <property type="match status" value="2"/>
</dbReference>
<dbReference type="PROSITE" id="PS50222">
    <property type="entry name" value="EF_HAND_2"/>
    <property type="match status" value="2"/>
</dbReference>
<dbReference type="Gene3D" id="1.10.238.10">
    <property type="entry name" value="EF-hand"/>
    <property type="match status" value="1"/>
</dbReference>